<keyword evidence="1" id="KW-0134">Cell wall</keyword>
<evidence type="ECO:0000256" key="1">
    <source>
        <dbReference type="ARBA" id="ARBA00022512"/>
    </source>
</evidence>
<dbReference type="AlphaFoldDB" id="A0ABD6Y440"/>
<dbReference type="Pfam" id="PF17966">
    <property type="entry name" value="Muc_B2"/>
    <property type="match status" value="2"/>
</dbReference>
<dbReference type="Pfam" id="PF00746">
    <property type="entry name" value="Gram_pos_anchor"/>
    <property type="match status" value="1"/>
</dbReference>
<dbReference type="Gene3D" id="2.60.40.4300">
    <property type="match status" value="2"/>
</dbReference>
<organism evidence="8 9">
    <name type="scientific">Limosilactobacillus reuteri</name>
    <name type="common">Lactobacillus reuteri</name>
    <dbReference type="NCBI Taxonomy" id="1598"/>
    <lineage>
        <taxon>Bacteria</taxon>
        <taxon>Bacillati</taxon>
        <taxon>Bacillota</taxon>
        <taxon>Bacilli</taxon>
        <taxon>Lactobacillales</taxon>
        <taxon>Lactobacillaceae</taxon>
        <taxon>Limosilactobacillus</taxon>
    </lineage>
</organism>
<feature type="compositionally biased region" description="Polar residues" evidence="5">
    <location>
        <begin position="250"/>
        <end position="269"/>
    </location>
</feature>
<comment type="caution">
    <text evidence="8">The sequence shown here is derived from an EMBL/GenBank/DDBJ whole genome shotgun (WGS) entry which is preliminary data.</text>
</comment>
<dbReference type="InterPro" id="IPR041495">
    <property type="entry name" value="Mub_B2"/>
</dbReference>
<evidence type="ECO:0000256" key="5">
    <source>
        <dbReference type="SAM" id="MobiDB-lite"/>
    </source>
</evidence>
<evidence type="ECO:0000313" key="9">
    <source>
        <dbReference type="Proteomes" id="UP000245735"/>
    </source>
</evidence>
<evidence type="ECO:0000313" key="8">
    <source>
        <dbReference type="EMBL" id="PWT36519.1"/>
    </source>
</evidence>
<accession>A0ABD6Y440</accession>
<evidence type="ECO:0000256" key="3">
    <source>
        <dbReference type="ARBA" id="ARBA00022729"/>
    </source>
</evidence>
<reference evidence="9" key="1">
    <citation type="journal article" date="2018" name="Front. Microbiol.">
        <title>Comparative Genomics of the Herbivore Gut Symbiont Lactobacillus reuteri Reveals Genetic Diversity and Lifestyle Adaptation.</title>
        <authorList>
            <person name="Zhao J."/>
        </authorList>
    </citation>
    <scope>NUCLEOTIDE SEQUENCE [LARGE SCALE GENOMIC DNA]</scope>
    <source>
        <strain evidence="9">LR9</strain>
    </source>
</reference>
<feature type="transmembrane region" description="Helical" evidence="6">
    <location>
        <begin position="278"/>
        <end position="296"/>
    </location>
</feature>
<dbReference type="Proteomes" id="UP000245735">
    <property type="component" value="Unassembled WGS sequence"/>
</dbReference>
<evidence type="ECO:0000256" key="4">
    <source>
        <dbReference type="ARBA" id="ARBA00023088"/>
    </source>
</evidence>
<name>A0ABD6Y440_LIMRT</name>
<protein>
    <recommendedName>
        <fullName evidence="7">Gram-positive cocci surface proteins LPxTG domain-containing protein</fullName>
    </recommendedName>
</protein>
<keyword evidence="2" id="KW-0964">Secreted</keyword>
<dbReference type="InterPro" id="IPR041558">
    <property type="entry name" value="MucBP_2"/>
</dbReference>
<gene>
    <name evidence="8" type="ORF">DKZ35_09855</name>
</gene>
<feature type="region of interest" description="Disordered" evidence="5">
    <location>
        <begin position="227"/>
        <end position="277"/>
    </location>
</feature>
<dbReference type="EMBL" id="QGHV01000077">
    <property type="protein sequence ID" value="PWT36519.1"/>
    <property type="molecule type" value="Genomic_DNA"/>
</dbReference>
<dbReference type="InterPro" id="IPR019931">
    <property type="entry name" value="LPXTG_anchor"/>
</dbReference>
<evidence type="ECO:0000256" key="6">
    <source>
        <dbReference type="SAM" id="Phobius"/>
    </source>
</evidence>
<keyword evidence="6" id="KW-1133">Transmembrane helix</keyword>
<feature type="domain" description="Gram-positive cocci surface proteins LPxTG" evidence="7">
    <location>
        <begin position="268"/>
        <end position="302"/>
    </location>
</feature>
<evidence type="ECO:0000256" key="2">
    <source>
        <dbReference type="ARBA" id="ARBA00022525"/>
    </source>
</evidence>
<keyword evidence="3" id="KW-0732">Signal</keyword>
<keyword evidence="6" id="KW-0472">Membrane</keyword>
<proteinExistence type="predicted"/>
<dbReference type="PROSITE" id="PS50847">
    <property type="entry name" value="GRAM_POS_ANCHORING"/>
    <property type="match status" value="1"/>
</dbReference>
<dbReference type="Gene3D" id="3.10.20.470">
    <property type="match status" value="1"/>
</dbReference>
<dbReference type="NCBIfam" id="TIGR01167">
    <property type="entry name" value="LPXTG_anchor"/>
    <property type="match status" value="1"/>
</dbReference>
<sequence length="302" mass="32827">MVTGVTTWNEVTSQTFASHESPVIADYTPDYLVVGAEVVSLGDDDIVKTVTYTADEQKLTVTFIDDTTGETLKMVIKSGPSSADTGYNTASDIKNYTDAHYELVSDSTNGANLVFDHDANIEQHYAVHLKHHTNHRTDTKSVHRTIHYTYADGTPAGDDVVQTASFTRNGQYDQVTHETAWGDWTENQNLGQVVSPKIDGYTASQDVVAEMAVTPTSEDSEITVVYGKAPDKSRKPNQPAQPEKPGQIDYQGQPQEIPSASAETRNKLPQTGDDNDSALAAGFIGLTSLLAMLGLGKKRKQD</sequence>
<keyword evidence="6" id="KW-0812">Transmembrane</keyword>
<keyword evidence="4" id="KW-0572">Peptidoglycan-anchor</keyword>
<dbReference type="Pfam" id="PF17965">
    <property type="entry name" value="MucBP_2"/>
    <property type="match status" value="1"/>
</dbReference>
<evidence type="ECO:0000259" key="7">
    <source>
        <dbReference type="PROSITE" id="PS50847"/>
    </source>
</evidence>